<comment type="caution">
    <text evidence="3">The sequence shown here is derived from an EMBL/GenBank/DDBJ whole genome shotgun (WGS) entry which is preliminary data.</text>
</comment>
<dbReference type="EMBL" id="JAMZMM010000037">
    <property type="protein sequence ID" value="MCP2728047.1"/>
    <property type="molecule type" value="Genomic_DNA"/>
</dbReference>
<gene>
    <name evidence="3" type="ORF">NJ959_06085</name>
</gene>
<evidence type="ECO:0000313" key="4">
    <source>
        <dbReference type="Proteomes" id="UP001204953"/>
    </source>
</evidence>
<feature type="coiled-coil region" evidence="1">
    <location>
        <begin position="90"/>
        <end position="131"/>
    </location>
</feature>
<name>A0AAE3GT54_9CYAN</name>
<keyword evidence="1" id="KW-0175">Coiled coil</keyword>
<proteinExistence type="predicted"/>
<accession>A0AAE3GT54</accession>
<organism evidence="3 4">
    <name type="scientific">Limnofasciculus baicalensis BBK-W-15</name>
    <dbReference type="NCBI Taxonomy" id="2699891"/>
    <lineage>
        <taxon>Bacteria</taxon>
        <taxon>Bacillati</taxon>
        <taxon>Cyanobacteriota</taxon>
        <taxon>Cyanophyceae</taxon>
        <taxon>Coleofasciculales</taxon>
        <taxon>Coleofasciculaceae</taxon>
        <taxon>Limnofasciculus</taxon>
        <taxon>Limnofasciculus baicalensis</taxon>
    </lineage>
</organism>
<evidence type="ECO:0000256" key="2">
    <source>
        <dbReference type="SAM" id="MobiDB-lite"/>
    </source>
</evidence>
<sequence length="280" mass="31985">MQPPQNEDIKDQLAPLPPESTAENISAFADIYEEQIEEEGKERKLLLHLLQQDTDERKQLRLVLENLLKVMLQLQPSTPEIEPEKPKQEQSSLESQIEKLQNELAKANQEKEQLQLLINNLETSLTSQTNTIPRDQYAAKTDTRASNVDINITLTREETTLVSLYEKQTKQLLPYATEVSATEESIGERLSGNNQAAVLEKSRKGNYWIINVQDVKYLVPQKDNLKINTFNYETVEALFECIGYEAGYSSDFKLIKPGKVRSISTGDKWELVERGVLKFS</sequence>
<feature type="region of interest" description="Disordered" evidence="2">
    <location>
        <begin position="1"/>
        <end position="21"/>
    </location>
</feature>
<protein>
    <submittedName>
        <fullName evidence="3">Uncharacterized protein</fullName>
    </submittedName>
</protein>
<reference evidence="3" key="1">
    <citation type="submission" date="2022-06" db="EMBL/GenBank/DDBJ databases">
        <title>New cyanobacteria of genus Symplocastrum in benthos of Lake Baikal.</title>
        <authorList>
            <person name="Sorokovikova E."/>
            <person name="Tikhonova I."/>
            <person name="Krasnopeev A."/>
            <person name="Evseev P."/>
            <person name="Gladkikh A."/>
            <person name="Belykh O."/>
        </authorList>
    </citation>
    <scope>NUCLEOTIDE SEQUENCE</scope>
    <source>
        <strain evidence="3">BBK-W-15</strain>
    </source>
</reference>
<dbReference type="RefSeq" id="WP_254010850.1">
    <property type="nucleotide sequence ID" value="NZ_JAMZMM010000037.1"/>
</dbReference>
<evidence type="ECO:0000256" key="1">
    <source>
        <dbReference type="SAM" id="Coils"/>
    </source>
</evidence>
<dbReference type="Proteomes" id="UP001204953">
    <property type="component" value="Unassembled WGS sequence"/>
</dbReference>
<keyword evidence="4" id="KW-1185">Reference proteome</keyword>
<evidence type="ECO:0000313" key="3">
    <source>
        <dbReference type="EMBL" id="MCP2728047.1"/>
    </source>
</evidence>
<dbReference type="AlphaFoldDB" id="A0AAE3GT54"/>